<feature type="domain" description="Rhodanese" evidence="4">
    <location>
        <begin position="246"/>
        <end position="331"/>
    </location>
</feature>
<evidence type="ECO:0000256" key="2">
    <source>
        <dbReference type="ARBA" id="ARBA00022737"/>
    </source>
</evidence>
<protein>
    <submittedName>
        <fullName evidence="5">Sulfurtransferase</fullName>
    </submittedName>
</protein>
<dbReference type="GO" id="GO:0004792">
    <property type="term" value="F:thiosulfate-cyanide sulfurtransferase activity"/>
    <property type="evidence" value="ECO:0007669"/>
    <property type="project" value="TreeGrafter"/>
</dbReference>
<dbReference type="WBParaSite" id="EVEC_0000310801-mRNA-1">
    <property type="protein sequence ID" value="EVEC_0000310801-mRNA-1"/>
    <property type="gene ID" value="EVEC_0000310801"/>
</dbReference>
<accession>A0A0N4UZP6</accession>
<keyword evidence="1" id="KW-0808">Transferase</keyword>
<dbReference type="Pfam" id="PF00581">
    <property type="entry name" value="Rhodanese"/>
    <property type="match status" value="2"/>
</dbReference>
<keyword evidence="2" id="KW-0677">Repeat</keyword>
<dbReference type="InterPro" id="IPR045078">
    <property type="entry name" value="TST/MPST-like"/>
</dbReference>
<name>A0A0N4UZP6_ENTVE</name>
<dbReference type="AlphaFoldDB" id="A0A0N4UZP6"/>
<dbReference type="SUPFAM" id="SSF52821">
    <property type="entry name" value="Rhodanese/Cell cycle control phosphatase"/>
    <property type="match status" value="2"/>
</dbReference>
<keyword evidence="3" id="KW-0812">Transmembrane</keyword>
<sequence length="342" mass="39446">LLFLHQLVFQRRRVNFSVLVLSILLATVSLLLCSFIIYSILFSHRSQLLNITSTESLTVDREQRKKAEIEVNASYLLTLLITKRKVCVLEASTDRLESSKHEFLVEHIESARLLSYQNLSHNGAPVHPLQFQRLARSLGIDTDCHVIIYDRGEMIWATYAHWIFTLFGHEKVSILAGGFERWKVMQKTSPQYRTVSGLGTFVQRMGNFQATWKKEVICTFDDVITNSELKTYSLEYDGYGKGAIFGHIRSAVNIPIDTVYSWTQQKWKDNRELEKIFTEHGIERSQPVIVYCSTSIRASMIWFALQKAGYSAAIYFGSWPEWLIKAPDYLKIISDKILKTET</sequence>
<dbReference type="GO" id="GO:0005739">
    <property type="term" value="C:mitochondrion"/>
    <property type="evidence" value="ECO:0007669"/>
    <property type="project" value="TreeGrafter"/>
</dbReference>
<organism evidence="5">
    <name type="scientific">Enterobius vermicularis</name>
    <name type="common">Human pinworm</name>
    <dbReference type="NCBI Taxonomy" id="51028"/>
    <lineage>
        <taxon>Eukaryota</taxon>
        <taxon>Metazoa</taxon>
        <taxon>Ecdysozoa</taxon>
        <taxon>Nematoda</taxon>
        <taxon>Chromadorea</taxon>
        <taxon>Rhabditida</taxon>
        <taxon>Spirurina</taxon>
        <taxon>Oxyuridomorpha</taxon>
        <taxon>Oxyuroidea</taxon>
        <taxon>Oxyuridae</taxon>
        <taxon>Enterobius</taxon>
    </lineage>
</organism>
<reference evidence="5" key="1">
    <citation type="submission" date="2017-02" db="UniProtKB">
        <authorList>
            <consortium name="WormBaseParasite"/>
        </authorList>
    </citation>
    <scope>IDENTIFICATION</scope>
</reference>
<proteinExistence type="predicted"/>
<evidence type="ECO:0000256" key="3">
    <source>
        <dbReference type="SAM" id="Phobius"/>
    </source>
</evidence>
<dbReference type="InterPro" id="IPR036873">
    <property type="entry name" value="Rhodanese-like_dom_sf"/>
</dbReference>
<dbReference type="SMART" id="SM00450">
    <property type="entry name" value="RHOD"/>
    <property type="match status" value="2"/>
</dbReference>
<dbReference type="PROSITE" id="PS50206">
    <property type="entry name" value="RHODANESE_3"/>
    <property type="match status" value="2"/>
</dbReference>
<dbReference type="PANTHER" id="PTHR11364">
    <property type="entry name" value="THIOSULFATE SULFERTANSFERASE"/>
    <property type="match status" value="1"/>
</dbReference>
<dbReference type="PANTHER" id="PTHR11364:SF30">
    <property type="entry name" value="RHODANESE DOMAIN-CONTAINING PROTEIN"/>
    <property type="match status" value="1"/>
</dbReference>
<evidence type="ECO:0000256" key="1">
    <source>
        <dbReference type="ARBA" id="ARBA00022679"/>
    </source>
</evidence>
<evidence type="ECO:0000313" key="5">
    <source>
        <dbReference type="WBParaSite" id="EVEC_0000310801-mRNA-1"/>
    </source>
</evidence>
<evidence type="ECO:0000259" key="4">
    <source>
        <dbReference type="PROSITE" id="PS50206"/>
    </source>
</evidence>
<dbReference type="CDD" id="cd01448">
    <property type="entry name" value="TST_Repeat_1"/>
    <property type="match status" value="1"/>
</dbReference>
<keyword evidence="3" id="KW-0472">Membrane</keyword>
<keyword evidence="3" id="KW-1133">Transmembrane helix</keyword>
<dbReference type="InterPro" id="IPR001763">
    <property type="entry name" value="Rhodanese-like_dom"/>
</dbReference>
<dbReference type="Gene3D" id="3.40.250.10">
    <property type="entry name" value="Rhodanese-like domain"/>
    <property type="match status" value="2"/>
</dbReference>
<feature type="transmembrane region" description="Helical" evidence="3">
    <location>
        <begin position="16"/>
        <end position="41"/>
    </location>
</feature>
<feature type="domain" description="Rhodanese" evidence="4">
    <location>
        <begin position="97"/>
        <end position="189"/>
    </location>
</feature>